<reference evidence="4 5" key="1">
    <citation type="submission" date="2019-03" db="EMBL/GenBank/DDBJ databases">
        <title>Draft genome sequences of novel Actinobacteria.</title>
        <authorList>
            <person name="Sahin N."/>
            <person name="Ay H."/>
            <person name="Saygin H."/>
        </authorList>
    </citation>
    <scope>NUCLEOTIDE SEQUENCE [LARGE SCALE GENOMIC DNA]</scope>
    <source>
        <strain evidence="4 5">7K502</strain>
    </source>
</reference>
<dbReference type="InterPro" id="IPR029063">
    <property type="entry name" value="SAM-dependent_MTases_sf"/>
</dbReference>
<dbReference type="Pfam" id="PF08241">
    <property type="entry name" value="Methyltransf_11"/>
    <property type="match status" value="1"/>
</dbReference>
<dbReference type="SUPFAM" id="SSF51679">
    <property type="entry name" value="Bacterial luciferase-like"/>
    <property type="match status" value="1"/>
</dbReference>
<protein>
    <submittedName>
        <fullName evidence="4">LLM class flavin-dependent oxidoreductase</fullName>
    </submittedName>
</protein>
<evidence type="ECO:0000259" key="1">
    <source>
        <dbReference type="Pfam" id="PF00296"/>
    </source>
</evidence>
<dbReference type="RefSeq" id="WP_132489067.1">
    <property type="nucleotide sequence ID" value="NZ_SMKW01000035.1"/>
</dbReference>
<dbReference type="PANTHER" id="PTHR45527:SF1">
    <property type="entry name" value="FATTY ACID SYNTHASE"/>
    <property type="match status" value="1"/>
</dbReference>
<dbReference type="GO" id="GO:0044550">
    <property type="term" value="P:secondary metabolite biosynthetic process"/>
    <property type="evidence" value="ECO:0007669"/>
    <property type="project" value="TreeGrafter"/>
</dbReference>
<feature type="domain" description="AMP-dependent synthetase/ligase" evidence="2">
    <location>
        <begin position="25"/>
        <end position="232"/>
    </location>
</feature>
<proteinExistence type="predicted"/>
<dbReference type="InterPro" id="IPR011251">
    <property type="entry name" value="Luciferase-like_dom"/>
</dbReference>
<accession>A0A4R4YGZ3</accession>
<dbReference type="Pfam" id="PF00501">
    <property type="entry name" value="AMP-binding"/>
    <property type="match status" value="2"/>
</dbReference>
<dbReference type="InterPro" id="IPR013216">
    <property type="entry name" value="Methyltransf_11"/>
</dbReference>
<dbReference type="GO" id="GO:0008757">
    <property type="term" value="F:S-adenosylmethionine-dependent methyltransferase activity"/>
    <property type="evidence" value="ECO:0007669"/>
    <property type="project" value="InterPro"/>
</dbReference>
<dbReference type="Proteomes" id="UP000294947">
    <property type="component" value="Unassembled WGS sequence"/>
</dbReference>
<dbReference type="NCBIfam" id="TIGR04020">
    <property type="entry name" value="seco_metab_LLM"/>
    <property type="match status" value="1"/>
</dbReference>
<dbReference type="PANTHER" id="PTHR45527">
    <property type="entry name" value="NONRIBOSOMAL PEPTIDE SYNTHETASE"/>
    <property type="match status" value="1"/>
</dbReference>
<feature type="domain" description="Luciferase-like" evidence="1">
    <location>
        <begin position="252"/>
        <end position="557"/>
    </location>
</feature>
<dbReference type="Gene3D" id="3.20.20.30">
    <property type="entry name" value="Luciferase-like domain"/>
    <property type="match status" value="1"/>
</dbReference>
<dbReference type="EMBL" id="SMKW01000035">
    <property type="protein sequence ID" value="TDD44131.1"/>
    <property type="molecule type" value="Genomic_DNA"/>
</dbReference>
<dbReference type="InterPro" id="IPR024011">
    <property type="entry name" value="Biosynth_lucif-like_mOase_dom"/>
</dbReference>
<name>A0A4R4YGZ3_9PSEU</name>
<dbReference type="Gene3D" id="3.40.50.12780">
    <property type="entry name" value="N-terminal domain of ligase-like"/>
    <property type="match status" value="1"/>
</dbReference>
<dbReference type="Pfam" id="PF00296">
    <property type="entry name" value="Bac_luciferase"/>
    <property type="match status" value="1"/>
</dbReference>
<dbReference type="SUPFAM" id="SSF56801">
    <property type="entry name" value="Acetyl-CoA synthetase-like"/>
    <property type="match status" value="2"/>
</dbReference>
<evidence type="ECO:0000313" key="5">
    <source>
        <dbReference type="Proteomes" id="UP000294947"/>
    </source>
</evidence>
<dbReference type="GO" id="GO:0005737">
    <property type="term" value="C:cytoplasm"/>
    <property type="evidence" value="ECO:0007669"/>
    <property type="project" value="TreeGrafter"/>
</dbReference>
<dbReference type="AlphaFoldDB" id="A0A4R4YGZ3"/>
<dbReference type="CDD" id="cd02440">
    <property type="entry name" value="AdoMet_MTases"/>
    <property type="match status" value="1"/>
</dbReference>
<dbReference type="InterPro" id="IPR045851">
    <property type="entry name" value="AMP-bd_C_sf"/>
</dbReference>
<dbReference type="OrthoDB" id="2472181at2"/>
<dbReference type="Gene3D" id="3.30.300.30">
    <property type="match status" value="1"/>
</dbReference>
<dbReference type="CDD" id="cd01097">
    <property type="entry name" value="Tetrahydromethanopterin_reductase"/>
    <property type="match status" value="1"/>
</dbReference>
<evidence type="ECO:0000259" key="3">
    <source>
        <dbReference type="Pfam" id="PF08241"/>
    </source>
</evidence>
<dbReference type="Gene3D" id="3.40.50.980">
    <property type="match status" value="2"/>
</dbReference>
<dbReference type="GO" id="GO:0031177">
    <property type="term" value="F:phosphopantetheine binding"/>
    <property type="evidence" value="ECO:0007669"/>
    <property type="project" value="TreeGrafter"/>
</dbReference>
<dbReference type="Gene3D" id="3.40.50.150">
    <property type="entry name" value="Vaccinia Virus protein VP39"/>
    <property type="match status" value="1"/>
</dbReference>
<dbReference type="InterPro" id="IPR036661">
    <property type="entry name" value="Luciferase-like_sf"/>
</dbReference>
<gene>
    <name evidence="4" type="ORF">E1288_24985</name>
</gene>
<evidence type="ECO:0000313" key="4">
    <source>
        <dbReference type="EMBL" id="TDD44131.1"/>
    </source>
</evidence>
<dbReference type="InterPro" id="IPR000873">
    <property type="entry name" value="AMP-dep_synth/lig_dom"/>
</dbReference>
<dbReference type="InterPro" id="IPR042099">
    <property type="entry name" value="ANL_N_sf"/>
</dbReference>
<keyword evidence="5" id="KW-1185">Reference proteome</keyword>
<dbReference type="SUPFAM" id="SSF53335">
    <property type="entry name" value="S-adenosyl-L-methionine-dependent methyltransferases"/>
    <property type="match status" value="1"/>
</dbReference>
<evidence type="ECO:0000259" key="2">
    <source>
        <dbReference type="Pfam" id="PF00501"/>
    </source>
</evidence>
<dbReference type="GO" id="GO:0016705">
    <property type="term" value="F:oxidoreductase activity, acting on paired donors, with incorporation or reduction of molecular oxygen"/>
    <property type="evidence" value="ECO:0007669"/>
    <property type="project" value="InterPro"/>
</dbReference>
<dbReference type="GO" id="GO:0043041">
    <property type="term" value="P:amino acid activation for nonribosomal peptide biosynthetic process"/>
    <property type="evidence" value="ECO:0007669"/>
    <property type="project" value="TreeGrafter"/>
</dbReference>
<feature type="domain" description="AMP-dependent synthetase/ligase" evidence="2">
    <location>
        <begin position="591"/>
        <end position="721"/>
    </location>
</feature>
<sequence>MVGVRDGTATAVSIETASTIHGAVEEQARRNPAAVAIAHRWSELSYAALDARANQLAHHLRALGTGPGSLVGVGLRRGTDLVVALLAVLKAGGSFVALDPAEPAKRLARIASDADLHCLITSGAGPSGLPARHLVRIDAHAAEIARRPTAPPESVVDGESPAYVTYTSGPHGRPLGIVVRHRNALGRFAGMRDRIGCAESDVVLALTSISFDAGVLALLWPLTCGAKVVVAGDRLIENPAPAAEHPLGFSLFFFAAATADEQRRDGYRLVLEAAKFGDAHGFEAVWTPERHFHSFGGLYPNPAVMAAALATVTERIGLRCGSVVAPLHDTVRIAEEWSLVDNLSDGRVGLAFASGWNTNDFVFFPEHFPRRKQRMAEQLDEFRRLWRGEPVRRRGGGGAEVDVRVFPSPVQDEPPIWLTSAGSVETFERAGAAGVNVLTHLLGQDLDELAVKIAAYRNARAEHGFAGPGRVSVMVHTFLLDDAERAKALARGPFREYLRSSAELSRVLFGAGTAVTDADLESVLDLALDRYLERSGLFGSPAEGAEVVRRLAAAGADEIACLIDFGVAVDEAIAGLPTLNRLKELHEEEVADAEHSFAQLVRRHNVTLLQCTPSFLAAQPTGLESLRGARAVLVGGEAIPADLAQRLSAALPGVRLFAAYGSPETTSWAAVHEIGPDAAVSIGRALPGTEMLVVDEDLREVPVGAVGELLIGGAGIAAGYLAQPGLTAQRFVASGSGAAYRTGDRVRRETDGTLTLQARDDRRVTVLGHRVELAEVENVLSQHAQVESVEVTASTGRSGSAQLVARVAPVAEPTDHVAEAAHVRRWCQEWERIYAGAEPGTGAVEPIPPQDMRAWLDRTARRIADLAPQSVVDVGAGPGLLLRALLPHIAEYRGIEPSSSAVGAARQALGPEPPHNVAIDHADATALAGMPTASADVVVLNSVVQYFPSTGYLERVLAEAARVGRRAVFVGDVRGLAELDARYAAAELKRCQPLTSAAELAAAIWRSVAGEPELCLWPAYFKRFGHARIELKRGHEVNEPTCFRYDVTLLLDEPPGGPVSDALAWSELPAGLDGLAQRIGTGPLTVNGIPNRRLVRPRALLQLLGGVADDTTAWELERLLWEVDGSSAVDPESVVEFGERHGARVRLLVPEHGGLHEFDAAFEPVERRT</sequence>
<feature type="domain" description="Methyltransferase type 11" evidence="3">
    <location>
        <begin position="872"/>
        <end position="965"/>
    </location>
</feature>
<organism evidence="4 5">
    <name type="scientific">Saccharopolyspora elongata</name>
    <dbReference type="NCBI Taxonomy" id="2530387"/>
    <lineage>
        <taxon>Bacteria</taxon>
        <taxon>Bacillati</taxon>
        <taxon>Actinomycetota</taxon>
        <taxon>Actinomycetes</taxon>
        <taxon>Pseudonocardiales</taxon>
        <taxon>Pseudonocardiaceae</taxon>
        <taxon>Saccharopolyspora</taxon>
    </lineage>
</organism>
<comment type="caution">
    <text evidence="4">The sequence shown here is derived from an EMBL/GenBank/DDBJ whole genome shotgun (WGS) entry which is preliminary data.</text>
</comment>